<accession>A0A327K342</accession>
<feature type="chain" id="PRO_5041070289" evidence="1">
    <location>
        <begin position="21"/>
        <end position="64"/>
    </location>
</feature>
<dbReference type="EMBL" id="WNKV01000003">
    <property type="protein sequence ID" value="MTW15556.1"/>
    <property type="molecule type" value="Genomic_DNA"/>
</dbReference>
<evidence type="ECO:0000256" key="1">
    <source>
        <dbReference type="SAM" id="SignalP"/>
    </source>
</evidence>
<keyword evidence="1" id="KW-0732">Signal</keyword>
<dbReference type="Proteomes" id="UP000438991">
    <property type="component" value="Unassembled WGS sequence"/>
</dbReference>
<gene>
    <name evidence="2" type="ORF">GJ689_04965</name>
</gene>
<reference evidence="2 3" key="1">
    <citation type="submission" date="2019-11" db="EMBL/GenBank/DDBJ databases">
        <title>Whole-genome sequence of Rhodoplanes serenus DSM 18633, type strain.</title>
        <authorList>
            <person name="Kyndt J.A."/>
            <person name="Meyer T.E."/>
        </authorList>
    </citation>
    <scope>NUCLEOTIDE SEQUENCE [LARGE SCALE GENOMIC DNA]</scope>
    <source>
        <strain evidence="2 3">DSM 18633</strain>
    </source>
</reference>
<dbReference type="RefSeq" id="WP_111385613.1">
    <property type="nucleotide sequence ID" value="NZ_NPEW01000113.1"/>
</dbReference>
<evidence type="ECO:0000313" key="2">
    <source>
        <dbReference type="EMBL" id="MTW15556.1"/>
    </source>
</evidence>
<dbReference type="AlphaFoldDB" id="A0A327K342"/>
<name>A0A327K342_9BRAD</name>
<feature type="signal peptide" evidence="1">
    <location>
        <begin position="1"/>
        <end position="20"/>
    </location>
</feature>
<protein>
    <submittedName>
        <fullName evidence="2">Uncharacterized protein</fullName>
    </submittedName>
</protein>
<evidence type="ECO:0000313" key="3">
    <source>
        <dbReference type="Proteomes" id="UP000438991"/>
    </source>
</evidence>
<proteinExistence type="predicted"/>
<sequence length="64" mass="6223">MLKIAIIASASLALVGSAIAADMPTRQPPPPVAAVGKAPVGKAPIGKAPIGKAPIGKGPVVARY</sequence>
<organism evidence="2 3">
    <name type="scientific">Rhodoplanes serenus</name>
    <dbReference type="NCBI Taxonomy" id="200615"/>
    <lineage>
        <taxon>Bacteria</taxon>
        <taxon>Pseudomonadati</taxon>
        <taxon>Pseudomonadota</taxon>
        <taxon>Alphaproteobacteria</taxon>
        <taxon>Hyphomicrobiales</taxon>
        <taxon>Nitrobacteraceae</taxon>
        <taxon>Rhodoplanes</taxon>
    </lineage>
</organism>
<comment type="caution">
    <text evidence="2">The sequence shown here is derived from an EMBL/GenBank/DDBJ whole genome shotgun (WGS) entry which is preliminary data.</text>
</comment>